<organism evidence="2 3">
    <name type="scientific">Raphidocelis subcapitata</name>
    <dbReference type="NCBI Taxonomy" id="307507"/>
    <lineage>
        <taxon>Eukaryota</taxon>
        <taxon>Viridiplantae</taxon>
        <taxon>Chlorophyta</taxon>
        <taxon>core chlorophytes</taxon>
        <taxon>Chlorophyceae</taxon>
        <taxon>CS clade</taxon>
        <taxon>Sphaeropleales</taxon>
        <taxon>Selenastraceae</taxon>
        <taxon>Raphidocelis</taxon>
    </lineage>
</organism>
<evidence type="ECO:0000313" key="3">
    <source>
        <dbReference type="Proteomes" id="UP000247498"/>
    </source>
</evidence>
<dbReference type="InterPro" id="IPR014710">
    <property type="entry name" value="RmlC-like_jellyroll"/>
</dbReference>
<dbReference type="InParanoid" id="A0A2V0P5P8"/>
<dbReference type="Proteomes" id="UP000247498">
    <property type="component" value="Unassembled WGS sequence"/>
</dbReference>
<keyword evidence="1" id="KW-0812">Transmembrane</keyword>
<protein>
    <submittedName>
        <fullName evidence="2">Uncharacterized protein</fullName>
    </submittedName>
</protein>
<keyword evidence="1" id="KW-1133">Transmembrane helix</keyword>
<reference evidence="2 3" key="1">
    <citation type="journal article" date="2018" name="Sci. Rep.">
        <title>Raphidocelis subcapitata (=Pseudokirchneriella subcapitata) provides an insight into genome evolution and environmental adaptations in the Sphaeropleales.</title>
        <authorList>
            <person name="Suzuki S."/>
            <person name="Yamaguchi H."/>
            <person name="Nakajima N."/>
            <person name="Kawachi M."/>
        </authorList>
    </citation>
    <scope>NUCLEOTIDE SEQUENCE [LARGE SCALE GENOMIC DNA]</scope>
    <source>
        <strain evidence="2 3">NIES-35</strain>
    </source>
</reference>
<keyword evidence="3" id="KW-1185">Reference proteome</keyword>
<proteinExistence type="predicted"/>
<accession>A0A2V0P5P8</accession>
<dbReference type="EMBL" id="BDRX01000038">
    <property type="protein sequence ID" value="GBF93193.1"/>
    <property type="molecule type" value="Genomic_DNA"/>
</dbReference>
<dbReference type="AlphaFoldDB" id="A0A2V0P5P8"/>
<name>A0A2V0P5P8_9CHLO</name>
<dbReference type="Gene3D" id="2.60.120.10">
    <property type="entry name" value="Jelly Rolls"/>
    <property type="match status" value="1"/>
</dbReference>
<gene>
    <name evidence="2" type="ORF">Rsub_05925</name>
</gene>
<evidence type="ECO:0000313" key="2">
    <source>
        <dbReference type="EMBL" id="GBF93193.1"/>
    </source>
</evidence>
<dbReference type="OrthoDB" id="538062at2759"/>
<comment type="caution">
    <text evidence="2">The sequence shown here is derived from an EMBL/GenBank/DDBJ whole genome shotgun (WGS) entry which is preliminary data.</text>
</comment>
<sequence length="256" mass="27700">MARGPFPAFVVLSMAFGSVVLLMSTGVRWGVRRKVRTSFNGADYLEDSLAGNQTRYRVLATSEETGGESFTVEILIREGAYGATRGKPGSQPGHLHLQQDEQLEVKKGRLGYWRGHPSLAAEVAADDEDAMVVIQQGEAHSLWNAGGEGGGDLLLEATFRPAGKGEAFYETLAGLGHDYETALAVSPLQKVLTYHRGGAVLTGMPQWLWRLCEEWLVPLAEGFGYKAFYPEYSTRAAGTPSAAEALASVRAELADY</sequence>
<keyword evidence="1" id="KW-0472">Membrane</keyword>
<evidence type="ECO:0000256" key="1">
    <source>
        <dbReference type="SAM" id="Phobius"/>
    </source>
</evidence>
<feature type="transmembrane region" description="Helical" evidence="1">
    <location>
        <begin position="6"/>
        <end position="27"/>
    </location>
</feature>